<dbReference type="PROSITE" id="PS00108">
    <property type="entry name" value="PROTEIN_KINASE_ST"/>
    <property type="match status" value="1"/>
</dbReference>
<reference evidence="3" key="1">
    <citation type="journal article" date="2021" name="Nat. Commun.">
        <title>Genetic determinants of endophytism in the Arabidopsis root mycobiome.</title>
        <authorList>
            <person name="Mesny F."/>
            <person name="Miyauchi S."/>
            <person name="Thiergart T."/>
            <person name="Pickel B."/>
            <person name="Atanasova L."/>
            <person name="Karlsson M."/>
            <person name="Huettel B."/>
            <person name="Barry K.W."/>
            <person name="Haridas S."/>
            <person name="Chen C."/>
            <person name="Bauer D."/>
            <person name="Andreopoulos W."/>
            <person name="Pangilinan J."/>
            <person name="LaButti K."/>
            <person name="Riley R."/>
            <person name="Lipzen A."/>
            <person name="Clum A."/>
            <person name="Drula E."/>
            <person name="Henrissat B."/>
            <person name="Kohler A."/>
            <person name="Grigoriev I.V."/>
            <person name="Martin F.M."/>
            <person name="Hacquard S."/>
        </authorList>
    </citation>
    <scope>NUCLEOTIDE SEQUENCE</scope>
    <source>
        <strain evidence="3">MPI-CAGE-CH-0230</strain>
    </source>
</reference>
<evidence type="ECO:0000259" key="2">
    <source>
        <dbReference type="PROSITE" id="PS50011"/>
    </source>
</evidence>
<evidence type="ECO:0000313" key="4">
    <source>
        <dbReference type="Proteomes" id="UP000756346"/>
    </source>
</evidence>
<name>A0A9P8XXC9_9PEZI</name>
<keyword evidence="4" id="KW-1185">Reference proteome</keyword>
<dbReference type="AlphaFoldDB" id="A0A9P8XXC9"/>
<comment type="caution">
    <text evidence="3">The sequence shown here is derived from an EMBL/GenBank/DDBJ whole genome shotgun (WGS) entry which is preliminary data.</text>
</comment>
<dbReference type="InterPro" id="IPR008271">
    <property type="entry name" value="Ser/Thr_kinase_AS"/>
</dbReference>
<dbReference type="PANTHER" id="PTHR24361">
    <property type="entry name" value="MITOGEN-ACTIVATED KINASE KINASE KINASE"/>
    <property type="match status" value="1"/>
</dbReference>
<evidence type="ECO:0000313" key="3">
    <source>
        <dbReference type="EMBL" id="KAH7024989.1"/>
    </source>
</evidence>
<accession>A0A9P8XXC9</accession>
<feature type="region of interest" description="Disordered" evidence="1">
    <location>
        <begin position="158"/>
        <end position="182"/>
    </location>
</feature>
<dbReference type="Pfam" id="PF00069">
    <property type="entry name" value="Pkinase"/>
    <property type="match status" value="1"/>
</dbReference>
<dbReference type="InterPro" id="IPR011009">
    <property type="entry name" value="Kinase-like_dom_sf"/>
</dbReference>
<dbReference type="InterPro" id="IPR053235">
    <property type="entry name" value="Ser_Thr_kinase"/>
</dbReference>
<protein>
    <submittedName>
        <fullName evidence="3">Kinase-like domain-containing protein</fullName>
    </submittedName>
</protein>
<dbReference type="SUPFAM" id="SSF56112">
    <property type="entry name" value="Protein kinase-like (PK-like)"/>
    <property type="match status" value="1"/>
</dbReference>
<dbReference type="GO" id="GO:0005737">
    <property type="term" value="C:cytoplasm"/>
    <property type="evidence" value="ECO:0007669"/>
    <property type="project" value="TreeGrafter"/>
</dbReference>
<dbReference type="InterPro" id="IPR000719">
    <property type="entry name" value="Prot_kinase_dom"/>
</dbReference>
<gene>
    <name evidence="3" type="ORF">B0I36DRAFT_165419</name>
</gene>
<dbReference type="Gene3D" id="1.10.510.10">
    <property type="entry name" value="Transferase(Phosphotransferase) domain 1"/>
    <property type="match status" value="1"/>
</dbReference>
<keyword evidence="3" id="KW-0418">Kinase</keyword>
<sequence length="555" mass="60875">MPRGGNNGSLTEQFDGSTNPFSDSFIERRLALVSDVNVSERTEPHPDGFVEAAIEKDASCWQDVPINQLSTHNLDPSCRLLLQPANEVDIQVAPETSSARWMTLATLEGHDPVTCLAICQGPAEPSVKISLPIPMEVFFDSQTDAVEIRNRSPDTLLDFRRVDDDDDDDDDGDDGHVPVAPFASDRFSPGAWAVSGFGRAPALQFVLFPRKHRLEIVQQSLGLLQDSAGSKRRFSARIRQQSLTRSGQSQSQLWDVVKPVKSLTEAVGAQTVRITGTDGTDYTIFRMSNAGPSASADVFAARLSQYQGQLVVVKVLKPGPSSAASRALNWAREYRIHERLRSDTIVQLYGGDARIDALFLAHINAKDLAHQSWCERGVFQGTGGDARRILEDMARALAYLRTEKVLHNDIKPRNILYSRSTGATLIDFGLGSSDGDAPSSGGTPWYVPPEFLASGARAAPADVWALGIVMLYLFNKVPLPDSGKEVAAWQIREVATGRTASAECMAQWLRRVEKARRALAADQGIDSIVLQMLQPSPHERIHARELLRQLEELGT</sequence>
<evidence type="ECO:0000256" key="1">
    <source>
        <dbReference type="SAM" id="MobiDB-lite"/>
    </source>
</evidence>
<keyword evidence="3" id="KW-0808">Transferase</keyword>
<organism evidence="3 4">
    <name type="scientific">Microdochium trichocladiopsis</name>
    <dbReference type="NCBI Taxonomy" id="1682393"/>
    <lineage>
        <taxon>Eukaryota</taxon>
        <taxon>Fungi</taxon>
        <taxon>Dikarya</taxon>
        <taxon>Ascomycota</taxon>
        <taxon>Pezizomycotina</taxon>
        <taxon>Sordariomycetes</taxon>
        <taxon>Xylariomycetidae</taxon>
        <taxon>Xylariales</taxon>
        <taxon>Microdochiaceae</taxon>
        <taxon>Microdochium</taxon>
    </lineage>
</organism>
<dbReference type="EMBL" id="JAGTJQ010000009">
    <property type="protein sequence ID" value="KAH7024989.1"/>
    <property type="molecule type" value="Genomic_DNA"/>
</dbReference>
<dbReference type="GO" id="GO:0004674">
    <property type="term" value="F:protein serine/threonine kinase activity"/>
    <property type="evidence" value="ECO:0007669"/>
    <property type="project" value="TreeGrafter"/>
</dbReference>
<feature type="domain" description="Protein kinase" evidence="2">
    <location>
        <begin position="284"/>
        <end position="553"/>
    </location>
</feature>
<dbReference type="GeneID" id="70178264"/>
<dbReference type="CDD" id="cd00180">
    <property type="entry name" value="PKc"/>
    <property type="match status" value="1"/>
</dbReference>
<dbReference type="PROSITE" id="PS50011">
    <property type="entry name" value="PROTEIN_KINASE_DOM"/>
    <property type="match status" value="1"/>
</dbReference>
<feature type="compositionally biased region" description="Acidic residues" evidence="1">
    <location>
        <begin position="164"/>
        <end position="173"/>
    </location>
</feature>
<dbReference type="OrthoDB" id="1668230at2759"/>
<dbReference type="GO" id="GO:0005524">
    <property type="term" value="F:ATP binding"/>
    <property type="evidence" value="ECO:0007669"/>
    <property type="project" value="InterPro"/>
</dbReference>
<dbReference type="RefSeq" id="XP_046008537.1">
    <property type="nucleotide sequence ID" value="XM_046148718.1"/>
</dbReference>
<proteinExistence type="predicted"/>
<dbReference type="SMART" id="SM00220">
    <property type="entry name" value="S_TKc"/>
    <property type="match status" value="1"/>
</dbReference>
<dbReference type="Proteomes" id="UP000756346">
    <property type="component" value="Unassembled WGS sequence"/>
</dbReference>